<proteinExistence type="predicted"/>
<organism evidence="1 2">
    <name type="scientific">Agrobacterium genomosp. 2 str. CFBP 5494</name>
    <dbReference type="NCBI Taxonomy" id="1183436"/>
    <lineage>
        <taxon>Bacteria</taxon>
        <taxon>Pseudomonadati</taxon>
        <taxon>Pseudomonadota</taxon>
        <taxon>Alphaproteobacteria</taxon>
        <taxon>Hyphomicrobiales</taxon>
        <taxon>Rhizobiaceae</taxon>
        <taxon>Rhizobium/Agrobacterium group</taxon>
        <taxon>Agrobacterium</taxon>
        <taxon>Agrobacterium tumefaciens complex</taxon>
    </lineage>
</organism>
<comment type="caution">
    <text evidence="1">The sequence shown here is derived from an EMBL/GenBank/DDBJ whole genome shotgun (WGS) entry which is preliminary data.</text>
</comment>
<dbReference type="AlphaFoldDB" id="A0A9W5AY69"/>
<reference evidence="1 2" key="1">
    <citation type="submission" date="2016-01" db="EMBL/GenBank/DDBJ databases">
        <authorList>
            <person name="Regsiter A."/>
            <person name="william w."/>
        </authorList>
    </citation>
    <scope>NUCLEOTIDE SEQUENCE [LARGE SCALE GENOMIC DNA]</scope>
    <source>
        <strain evidence="1 2">CFBP 5494</strain>
    </source>
</reference>
<protein>
    <submittedName>
        <fullName evidence="1">Uncharacterized protein</fullName>
    </submittedName>
</protein>
<gene>
    <name evidence="1" type="ORF">AGR2A_Cc110135</name>
</gene>
<accession>A0A9W5AY69</accession>
<name>A0A9W5AY69_9HYPH</name>
<evidence type="ECO:0000313" key="2">
    <source>
        <dbReference type="Proteomes" id="UP000191933"/>
    </source>
</evidence>
<evidence type="ECO:0000313" key="1">
    <source>
        <dbReference type="EMBL" id="CUW86639.1"/>
    </source>
</evidence>
<keyword evidence="2" id="KW-1185">Reference proteome</keyword>
<sequence length="138" mass="16066">MNDKMANLELTEYSYPQIYPVSNSVYDSIREFFFEKLTSKNEYIMVSNWKIGAETPNIAGSLGGFDMNNDGVEFFHKGVTFKNVDFMRENSSTLFIGIHEVFDEVSISFEEYLYRNINSYYVNVMDDELILYFSAAEL</sequence>
<dbReference type="Proteomes" id="UP000191933">
    <property type="component" value="Unassembled WGS sequence"/>
</dbReference>
<dbReference type="EMBL" id="FBVY01000003">
    <property type="protein sequence ID" value="CUW86639.1"/>
    <property type="molecule type" value="Genomic_DNA"/>
</dbReference>